<feature type="region of interest" description="Disordered" evidence="1">
    <location>
        <begin position="1"/>
        <end position="144"/>
    </location>
</feature>
<dbReference type="Proteomes" id="UP001165060">
    <property type="component" value="Unassembled WGS sequence"/>
</dbReference>
<feature type="compositionally biased region" description="Low complexity" evidence="1">
    <location>
        <begin position="30"/>
        <end position="41"/>
    </location>
</feature>
<evidence type="ECO:0000313" key="3">
    <source>
        <dbReference type="Proteomes" id="UP001165060"/>
    </source>
</evidence>
<organism evidence="2 3">
    <name type="scientific">Tetraparma gracilis</name>
    <dbReference type="NCBI Taxonomy" id="2962635"/>
    <lineage>
        <taxon>Eukaryota</taxon>
        <taxon>Sar</taxon>
        <taxon>Stramenopiles</taxon>
        <taxon>Ochrophyta</taxon>
        <taxon>Bolidophyceae</taxon>
        <taxon>Parmales</taxon>
        <taxon>Triparmaceae</taxon>
        <taxon>Tetraparma</taxon>
    </lineage>
</organism>
<proteinExistence type="predicted"/>
<feature type="compositionally biased region" description="Polar residues" evidence="1">
    <location>
        <begin position="71"/>
        <end position="84"/>
    </location>
</feature>
<sequence>MSTPGPPLPLVRQDTNSSNAIAPGPNDTLPSHPSSSLAPLPCSVPPSVPSAGTPSTSFPAFPASSSRRLQRTFSISSMESNTSMEFGAAPDTPYSAPAFPSYNPNKPGVEDTIREEEDGNLFAPPPERLEAELGEGQGDASADGSVSAMSINVVLAGAAGGASGAGSEEGDVAMASTP</sequence>
<reference evidence="2 3" key="1">
    <citation type="journal article" date="2023" name="Commun. Biol.">
        <title>Genome analysis of Parmales, the sister group of diatoms, reveals the evolutionary specialization of diatoms from phago-mixotrophs to photoautotrophs.</title>
        <authorList>
            <person name="Ban H."/>
            <person name="Sato S."/>
            <person name="Yoshikawa S."/>
            <person name="Yamada K."/>
            <person name="Nakamura Y."/>
            <person name="Ichinomiya M."/>
            <person name="Sato N."/>
            <person name="Blanc-Mathieu R."/>
            <person name="Endo H."/>
            <person name="Kuwata A."/>
            <person name="Ogata H."/>
        </authorList>
    </citation>
    <scope>NUCLEOTIDE SEQUENCE [LARGE SCALE GENOMIC DNA]</scope>
</reference>
<keyword evidence="3" id="KW-1185">Reference proteome</keyword>
<evidence type="ECO:0000256" key="1">
    <source>
        <dbReference type="SAM" id="MobiDB-lite"/>
    </source>
</evidence>
<name>A0ABQ6MT09_9STRA</name>
<comment type="caution">
    <text evidence="2">The sequence shown here is derived from an EMBL/GenBank/DDBJ whole genome shotgun (WGS) entry which is preliminary data.</text>
</comment>
<protein>
    <submittedName>
        <fullName evidence="2">Uncharacterized protein</fullName>
    </submittedName>
</protein>
<gene>
    <name evidence="2" type="ORF">TeGR_g4715</name>
</gene>
<dbReference type="EMBL" id="BRYB01004515">
    <property type="protein sequence ID" value="GMI32460.1"/>
    <property type="molecule type" value="Genomic_DNA"/>
</dbReference>
<accession>A0ABQ6MT09</accession>
<feature type="compositionally biased region" description="Low complexity" evidence="1">
    <location>
        <begin position="49"/>
        <end position="66"/>
    </location>
</feature>
<feature type="non-terminal residue" evidence="2">
    <location>
        <position position="178"/>
    </location>
</feature>
<feature type="region of interest" description="Disordered" evidence="1">
    <location>
        <begin position="159"/>
        <end position="178"/>
    </location>
</feature>
<evidence type="ECO:0000313" key="2">
    <source>
        <dbReference type="EMBL" id="GMI32460.1"/>
    </source>
</evidence>